<dbReference type="GeneID" id="3855946"/>
<dbReference type="PROSITE" id="PS50991">
    <property type="entry name" value="PYR_CT"/>
    <property type="match status" value="1"/>
</dbReference>
<protein>
    <recommendedName>
        <fullName evidence="7">Putative (R)-citramalate synthase CimA</fullName>
        <ecNumber evidence="7">2.3.3.21</ecNumber>
    </recommendedName>
</protein>
<dbReference type="Proteomes" id="UP000248557">
    <property type="component" value="Unassembled WGS sequence"/>
</dbReference>
<dbReference type="InterPro" id="IPR011830">
    <property type="entry name" value="LEU1_arch"/>
</dbReference>
<dbReference type="Pfam" id="PF00682">
    <property type="entry name" value="HMGL-like"/>
    <property type="match status" value="1"/>
</dbReference>
<keyword evidence="5 7" id="KW-0808">Transferase</keyword>
<dbReference type="NCBIfam" id="TIGR02090">
    <property type="entry name" value="LEU1_arch"/>
    <property type="match status" value="1"/>
</dbReference>
<dbReference type="InterPro" id="IPR024890">
    <property type="entry name" value="Citramalate_synthase_CimA"/>
</dbReference>
<dbReference type="InterPro" id="IPR013709">
    <property type="entry name" value="2-isopropylmalate_synth_dimer"/>
</dbReference>
<evidence type="ECO:0000256" key="7">
    <source>
        <dbReference type="HAMAP-Rule" id="MF_01028"/>
    </source>
</evidence>
<dbReference type="CDD" id="cd07940">
    <property type="entry name" value="DRE_TIM_IPMS"/>
    <property type="match status" value="1"/>
</dbReference>
<sequence>MLNDLKILDTTLRDGEQTPGVLITSNEKLRIASKLDELGVDVIEAGSAITSKDEQKSIKTITENKLNAEICSFARPMKIDIDTALDCDVDSIHLVIPSSDLHIDYKLRKTREQVEEMAVNATEYAKSHGLIVELSTEDATRTGMDDLKHLYNQCIEVGADRLCACDTVGILTPERSYEFYKELAQLPQPLSVHCHNDFGLAVANTLAALNAGAQQAHVTINGLGERAGNASCEELVMAIESLYNIKTGIKTELFYEISQLVERISGVTLQSNKAIVGSNAFAHESGIHADGVLKKSETYEPIKPETVGHRRRFILGKHVGKHVIHEKIKETNTQVTDDELNRIFERVKSLSDMGKTVTDVDLQAITDDILNIDMEDSLVLQEYTTVSGNKVTPTASVKVNINNSERIEAGVGVGPVDAAIEAIRKTIKDTADITLEEYHVDAITGGTDALIDVLVKLKYNDKVITARSTEPDIIMASVEAYLKGVNKILTDEKRR</sequence>
<comment type="catalytic activity">
    <reaction evidence="7">
        <text>pyruvate + acetyl-CoA + H2O = (3R)-citramalate + CoA + H(+)</text>
        <dbReference type="Rhea" id="RHEA:19045"/>
        <dbReference type="ChEBI" id="CHEBI:15361"/>
        <dbReference type="ChEBI" id="CHEBI:15377"/>
        <dbReference type="ChEBI" id="CHEBI:15378"/>
        <dbReference type="ChEBI" id="CHEBI:30934"/>
        <dbReference type="ChEBI" id="CHEBI:57287"/>
        <dbReference type="ChEBI" id="CHEBI:57288"/>
        <dbReference type="EC" id="2.3.3.21"/>
    </reaction>
</comment>
<dbReference type="AlphaFoldDB" id="A0A328Q2T3"/>
<feature type="domain" description="Pyruvate carboxyltransferase" evidence="8">
    <location>
        <begin position="5"/>
        <end position="255"/>
    </location>
</feature>
<dbReference type="Gene3D" id="1.10.238.260">
    <property type="match status" value="1"/>
</dbReference>
<dbReference type="GO" id="GO:0003852">
    <property type="term" value="F:2-isopropylmalate synthase activity"/>
    <property type="evidence" value="ECO:0007669"/>
    <property type="project" value="InterPro"/>
</dbReference>
<keyword evidence="3 7" id="KW-0028">Amino-acid biosynthesis</keyword>
<reference evidence="9 10" key="1">
    <citation type="submission" date="2017-05" db="EMBL/GenBank/DDBJ databases">
        <title>Host range expansion of the Methanosphaera genus to humans and monogastric animals involves recent and extensive reduction in genome content.</title>
        <authorList>
            <person name="Hoedt E.C."/>
            <person name="Volmer J.G."/>
            <person name="Parks D.H."/>
            <person name="Rosewarne C.P."/>
            <person name="Denman S.E."/>
            <person name="Mcsweeney C.S."/>
            <person name="O Cuiv P."/>
            <person name="Hugenholtz P."/>
            <person name="Tyson G.W."/>
            <person name="Morrison M."/>
        </authorList>
    </citation>
    <scope>NUCLEOTIDE SEQUENCE [LARGE SCALE GENOMIC DNA]</scope>
    <source>
        <strain evidence="9 10">PA5</strain>
    </source>
</reference>
<dbReference type="InterPro" id="IPR036230">
    <property type="entry name" value="LeuA_allosteric_dom_sf"/>
</dbReference>
<dbReference type="Gene3D" id="3.20.20.70">
    <property type="entry name" value="Aldolase class I"/>
    <property type="match status" value="1"/>
</dbReference>
<comment type="caution">
    <text evidence="9">The sequence shown here is derived from an EMBL/GenBank/DDBJ whole genome shotgun (WGS) entry which is preliminary data.</text>
</comment>
<dbReference type="GO" id="GO:0009097">
    <property type="term" value="P:isoleucine biosynthetic process"/>
    <property type="evidence" value="ECO:0007669"/>
    <property type="project" value="UniProtKB-UniRule"/>
</dbReference>
<comment type="function">
    <text evidence="7">Catalyzes the condensation of pyruvate and acetyl-coenzyme A to form (R)-citramalate.</text>
</comment>
<dbReference type="Pfam" id="PF08502">
    <property type="entry name" value="LeuA_dimer"/>
    <property type="match status" value="1"/>
</dbReference>
<comment type="subunit">
    <text evidence="2 7">Homodimer.</text>
</comment>
<dbReference type="SMART" id="SM00917">
    <property type="entry name" value="LeuA_dimer"/>
    <property type="match status" value="1"/>
</dbReference>
<dbReference type="SUPFAM" id="SSF110921">
    <property type="entry name" value="2-isopropylmalate synthase LeuA, allosteric (dimerisation) domain"/>
    <property type="match status" value="1"/>
</dbReference>
<keyword evidence="4 7" id="KW-0412">Isoleucine biosynthesis</keyword>
<name>A0A328Q2T3_9EURY</name>
<dbReference type="PANTHER" id="PTHR42880">
    <property type="entry name" value="HOMOCITRATE SYNTHASE"/>
    <property type="match status" value="1"/>
</dbReference>
<comment type="similarity">
    <text evidence="1 7">Belongs to the alpha-IPM synthase/homocitrate synthase family.</text>
</comment>
<dbReference type="UniPathway" id="UPA00047">
    <property type="reaction ID" value="UER00066"/>
</dbReference>
<dbReference type="HAMAP" id="MF_01028">
    <property type="entry name" value="CimA"/>
    <property type="match status" value="1"/>
</dbReference>
<dbReference type="EC" id="2.3.3.21" evidence="7"/>
<dbReference type="GO" id="GO:0009098">
    <property type="term" value="P:L-leucine biosynthetic process"/>
    <property type="evidence" value="ECO:0007669"/>
    <property type="project" value="InterPro"/>
</dbReference>
<dbReference type="InterPro" id="IPR054691">
    <property type="entry name" value="LeuA/HCS_post-cat"/>
</dbReference>
<dbReference type="EMBL" id="NGJK01000081">
    <property type="protein sequence ID" value="RAP02615.1"/>
    <property type="molecule type" value="Genomic_DNA"/>
</dbReference>
<evidence type="ECO:0000256" key="1">
    <source>
        <dbReference type="ARBA" id="ARBA00006154"/>
    </source>
</evidence>
<dbReference type="InterPro" id="IPR000891">
    <property type="entry name" value="PYR_CT"/>
</dbReference>
<evidence type="ECO:0000256" key="5">
    <source>
        <dbReference type="ARBA" id="ARBA00022679"/>
    </source>
</evidence>
<dbReference type="GO" id="GO:0043714">
    <property type="term" value="F:(R)-citramalate synthase activity"/>
    <property type="evidence" value="ECO:0007669"/>
    <property type="project" value="UniProtKB-EC"/>
</dbReference>
<dbReference type="Gene3D" id="3.30.160.270">
    <property type="match status" value="1"/>
</dbReference>
<gene>
    <name evidence="7" type="primary">cimA</name>
    <name evidence="9" type="ORF">CA615_06555</name>
</gene>
<evidence type="ECO:0000256" key="4">
    <source>
        <dbReference type="ARBA" id="ARBA00022624"/>
    </source>
</evidence>
<comment type="pathway">
    <text evidence="7">Amino-acid biosynthesis; L-isoleucine biosynthesis; 2-oxobutanoate from pyruvate: step 1/3.</text>
</comment>
<evidence type="ECO:0000256" key="3">
    <source>
        <dbReference type="ARBA" id="ARBA00022605"/>
    </source>
</evidence>
<dbReference type="FunFam" id="3.20.20.70:FF:000010">
    <property type="entry name" value="2-isopropylmalate synthase"/>
    <property type="match status" value="1"/>
</dbReference>
<accession>A0A328Q2T3</accession>
<dbReference type="InterPro" id="IPR002034">
    <property type="entry name" value="AIPM/Hcit_synth_CS"/>
</dbReference>
<dbReference type="NCBIfam" id="NF002085">
    <property type="entry name" value="PRK00915.1-2"/>
    <property type="match status" value="1"/>
</dbReference>
<dbReference type="PROSITE" id="PS00816">
    <property type="entry name" value="AIPM_HOMOCIT_SYNTH_2"/>
    <property type="match status" value="1"/>
</dbReference>
<evidence type="ECO:0000313" key="10">
    <source>
        <dbReference type="Proteomes" id="UP000248557"/>
    </source>
</evidence>
<dbReference type="PANTHER" id="PTHR42880:SF2">
    <property type="entry name" value="(R)-CITRAMALATE SYNTHASE CIMA"/>
    <property type="match status" value="1"/>
</dbReference>
<evidence type="ECO:0000313" key="9">
    <source>
        <dbReference type="EMBL" id="RAP02615.1"/>
    </source>
</evidence>
<organism evidence="9 10">
    <name type="scientific">Methanosphaera stadtmanae</name>
    <dbReference type="NCBI Taxonomy" id="2317"/>
    <lineage>
        <taxon>Archaea</taxon>
        <taxon>Methanobacteriati</taxon>
        <taxon>Methanobacteriota</taxon>
        <taxon>Methanomada group</taxon>
        <taxon>Methanobacteria</taxon>
        <taxon>Methanobacteriales</taxon>
        <taxon>Methanobacteriaceae</taxon>
        <taxon>Methanosphaera</taxon>
    </lineage>
</organism>
<evidence type="ECO:0000259" key="8">
    <source>
        <dbReference type="PROSITE" id="PS50991"/>
    </source>
</evidence>
<dbReference type="RefSeq" id="WP_011406894.1">
    <property type="nucleotide sequence ID" value="NZ_CATZXA010000021.1"/>
</dbReference>
<proteinExistence type="inferred from homology"/>
<keyword evidence="6 7" id="KW-0100">Branched-chain amino acid biosynthesis</keyword>
<dbReference type="InterPro" id="IPR013785">
    <property type="entry name" value="Aldolase_TIM"/>
</dbReference>
<evidence type="ECO:0000256" key="6">
    <source>
        <dbReference type="ARBA" id="ARBA00023304"/>
    </source>
</evidence>
<dbReference type="Pfam" id="PF22617">
    <property type="entry name" value="HCS_D2"/>
    <property type="match status" value="1"/>
</dbReference>
<dbReference type="FunFam" id="1.10.238.260:FF:000001">
    <property type="entry name" value="2-isopropylmalate synthase"/>
    <property type="match status" value="1"/>
</dbReference>
<dbReference type="SUPFAM" id="SSF51569">
    <property type="entry name" value="Aldolase"/>
    <property type="match status" value="1"/>
</dbReference>
<dbReference type="OMA" id="NMFAHES"/>
<evidence type="ECO:0000256" key="2">
    <source>
        <dbReference type="ARBA" id="ARBA00011738"/>
    </source>
</evidence>